<reference evidence="1 2" key="1">
    <citation type="submission" date="2016-10" db="EMBL/GenBank/DDBJ databases">
        <authorList>
            <person name="Varghese N."/>
            <person name="Submissions S."/>
        </authorList>
    </citation>
    <scope>NUCLEOTIDE SEQUENCE [LARGE SCALE GENOMIC DNA]</scope>
    <source>
        <strain evidence="1 2">PDC82</strain>
    </source>
</reference>
<dbReference type="RefSeq" id="WP_092731865.1">
    <property type="nucleotide sequence ID" value="NZ_FNEW01000001.1"/>
</dbReference>
<sequence>MTDFWTRFNEMAAAAELTETGKLFAASNFHVGHNGGGTSAWERQVDETGWKVLITDVGGCDHVSEDGTWIVGAHNDNGDYVERCVEAASVAEALAAADAFDLALGGHVVTPAATIGDKIVLAREFGTKVQEELSRADFRAVIELNRNDSAACHTHDFCDANMVMLDAFKVTFEREPAFLTNPEEAADLALWNDAWQIAKAAEFFA</sequence>
<dbReference type="AlphaFoldDB" id="A0A7Z7FPF8"/>
<evidence type="ECO:0000313" key="1">
    <source>
        <dbReference type="EMBL" id="SDJ26086.1"/>
    </source>
</evidence>
<organism evidence="1 2">
    <name type="scientific">Agrobacterium fabrum</name>
    <dbReference type="NCBI Taxonomy" id="1176649"/>
    <lineage>
        <taxon>Bacteria</taxon>
        <taxon>Pseudomonadati</taxon>
        <taxon>Pseudomonadota</taxon>
        <taxon>Alphaproteobacteria</taxon>
        <taxon>Hyphomicrobiales</taxon>
        <taxon>Rhizobiaceae</taxon>
        <taxon>Rhizobium/Agrobacterium group</taxon>
        <taxon>Agrobacterium</taxon>
        <taxon>Agrobacterium tumefaciens complex</taxon>
    </lineage>
</organism>
<name>A0A7Z7FPF8_9HYPH</name>
<dbReference type="Proteomes" id="UP000198917">
    <property type="component" value="Unassembled WGS sequence"/>
</dbReference>
<accession>A0A7Z7FPF8</accession>
<evidence type="ECO:0000313" key="2">
    <source>
        <dbReference type="Proteomes" id="UP000198917"/>
    </source>
</evidence>
<protein>
    <submittedName>
        <fullName evidence="1">Uncharacterized protein</fullName>
    </submittedName>
</protein>
<gene>
    <name evidence="1" type="ORF">SAMN05428983_0871</name>
</gene>
<proteinExistence type="predicted"/>
<dbReference type="EMBL" id="FNEW01000001">
    <property type="protein sequence ID" value="SDJ26086.1"/>
    <property type="molecule type" value="Genomic_DNA"/>
</dbReference>
<comment type="caution">
    <text evidence="1">The sequence shown here is derived from an EMBL/GenBank/DDBJ whole genome shotgun (WGS) entry which is preliminary data.</text>
</comment>